<dbReference type="SUPFAM" id="SSF52283">
    <property type="entry name" value="Formate/glycerate dehydrogenase catalytic domain-like"/>
    <property type="match status" value="1"/>
</dbReference>
<evidence type="ECO:0000313" key="7">
    <source>
        <dbReference type="EMBL" id="TVM14366.1"/>
    </source>
</evidence>
<dbReference type="InterPro" id="IPR029753">
    <property type="entry name" value="D-isomer_DH_CS"/>
</dbReference>
<dbReference type="CDD" id="cd12172">
    <property type="entry name" value="PGDH_like_2"/>
    <property type="match status" value="1"/>
</dbReference>
<dbReference type="PANTHER" id="PTHR42789:SF1">
    <property type="entry name" value="D-ISOMER SPECIFIC 2-HYDROXYACID DEHYDROGENASE FAMILY PROTEIN (AFU_ORTHOLOGUE AFUA_6G10090)"/>
    <property type="match status" value="1"/>
</dbReference>
<comment type="caution">
    <text evidence="7">The sequence shown here is derived from an EMBL/GenBank/DDBJ whole genome shotgun (WGS) entry which is preliminary data.</text>
</comment>
<dbReference type="InterPro" id="IPR050857">
    <property type="entry name" value="D-2-hydroxyacid_DH"/>
</dbReference>
<sequence>MKVLVTTSSFGVADPTPLELLRSRGLKPVLNPFGRKLTENEALSLIHEHAPVGLIAGVEPLTRQLLTAAKDLRVVSRAGIGMDSVDQDAAAELGIAVRNTPDAPTQAVAELTLCMILSLLRRVREADASIRCGEWLRPMGNLLAGKNVGLVGCGRIGLRLSELLAPFGCTILGTDPCPSESVCFPLVPLPELLERAHVVSLHLPYSRAAHHLIDNEAIGCMRTDAILINTSRGGLVNEDALGRALRERRIAGAGIDCFETEPYRGNLADAPNTLLTSHIGSYAQEGRILMERQAAENLIEAMEVAGAL</sequence>
<dbReference type="SUPFAM" id="SSF51735">
    <property type="entry name" value="NAD(P)-binding Rossmann-fold domains"/>
    <property type="match status" value="1"/>
</dbReference>
<evidence type="ECO:0000256" key="4">
    <source>
        <dbReference type="RuleBase" id="RU003719"/>
    </source>
</evidence>
<dbReference type="Pfam" id="PF00389">
    <property type="entry name" value="2-Hacid_dh"/>
    <property type="match status" value="1"/>
</dbReference>
<evidence type="ECO:0000259" key="5">
    <source>
        <dbReference type="Pfam" id="PF00389"/>
    </source>
</evidence>
<comment type="similarity">
    <text evidence="1 4">Belongs to the D-isomer specific 2-hydroxyacid dehydrogenase family.</text>
</comment>
<evidence type="ECO:0000259" key="6">
    <source>
        <dbReference type="Pfam" id="PF02826"/>
    </source>
</evidence>
<feature type="domain" description="D-isomer specific 2-hydroxyacid dehydrogenase NAD-binding" evidence="6">
    <location>
        <begin position="114"/>
        <end position="280"/>
    </location>
</feature>
<name>A0A7M3MA62_9BACT</name>
<protein>
    <submittedName>
        <fullName evidence="7">Hydroxyacid dehydrogenase</fullName>
    </submittedName>
</protein>
<reference evidence="7 8" key="1">
    <citation type="submission" date="2018-06" db="EMBL/GenBank/DDBJ databases">
        <title>Complete genome of Desulfovibrio indonesiensis P37SLT.</title>
        <authorList>
            <person name="Crispim J.S."/>
            <person name="Vidigal P.M.P."/>
            <person name="Silva L.C.F."/>
            <person name="Laguardia C.N."/>
            <person name="Araujo L.C."/>
            <person name="Dias R.S."/>
            <person name="Sousa M.P."/>
            <person name="Paula S.O."/>
            <person name="Silva C."/>
        </authorList>
    </citation>
    <scope>NUCLEOTIDE SEQUENCE [LARGE SCALE GENOMIC DNA]</scope>
    <source>
        <strain evidence="7 8">P37SLT</strain>
    </source>
</reference>
<evidence type="ECO:0000256" key="2">
    <source>
        <dbReference type="ARBA" id="ARBA00023002"/>
    </source>
</evidence>
<dbReference type="Pfam" id="PF02826">
    <property type="entry name" value="2-Hacid_dh_C"/>
    <property type="match status" value="1"/>
</dbReference>
<dbReference type="RefSeq" id="WP_144304537.1">
    <property type="nucleotide sequence ID" value="NZ_QMIE01000025.1"/>
</dbReference>
<dbReference type="PROSITE" id="PS00671">
    <property type="entry name" value="D_2_HYDROXYACID_DH_3"/>
    <property type="match status" value="1"/>
</dbReference>
<evidence type="ECO:0000313" key="8">
    <source>
        <dbReference type="Proteomes" id="UP000448292"/>
    </source>
</evidence>
<evidence type="ECO:0000256" key="3">
    <source>
        <dbReference type="ARBA" id="ARBA00023027"/>
    </source>
</evidence>
<keyword evidence="2 4" id="KW-0560">Oxidoreductase</keyword>
<dbReference type="PANTHER" id="PTHR42789">
    <property type="entry name" value="D-ISOMER SPECIFIC 2-HYDROXYACID DEHYDROGENASE FAMILY PROTEIN (AFU_ORTHOLOGUE AFUA_6G10090)"/>
    <property type="match status" value="1"/>
</dbReference>
<gene>
    <name evidence="7" type="ORF">DPQ33_17605</name>
</gene>
<dbReference type="GO" id="GO:0016616">
    <property type="term" value="F:oxidoreductase activity, acting on the CH-OH group of donors, NAD or NADP as acceptor"/>
    <property type="evidence" value="ECO:0007669"/>
    <property type="project" value="InterPro"/>
</dbReference>
<dbReference type="InterPro" id="IPR036291">
    <property type="entry name" value="NAD(P)-bd_dom_sf"/>
</dbReference>
<accession>A0A7M3MA62</accession>
<feature type="domain" description="D-isomer specific 2-hydroxyacid dehydrogenase catalytic" evidence="5">
    <location>
        <begin position="36"/>
        <end position="303"/>
    </location>
</feature>
<organism evidence="7 8">
    <name type="scientific">Oceanidesulfovibrio indonesiensis</name>
    <dbReference type="NCBI Taxonomy" id="54767"/>
    <lineage>
        <taxon>Bacteria</taxon>
        <taxon>Pseudomonadati</taxon>
        <taxon>Thermodesulfobacteriota</taxon>
        <taxon>Desulfovibrionia</taxon>
        <taxon>Desulfovibrionales</taxon>
        <taxon>Desulfovibrionaceae</taxon>
        <taxon>Oceanidesulfovibrio</taxon>
    </lineage>
</organism>
<dbReference type="OrthoDB" id="9793626at2"/>
<evidence type="ECO:0000256" key="1">
    <source>
        <dbReference type="ARBA" id="ARBA00005854"/>
    </source>
</evidence>
<dbReference type="Proteomes" id="UP000448292">
    <property type="component" value="Unassembled WGS sequence"/>
</dbReference>
<keyword evidence="8" id="KW-1185">Reference proteome</keyword>
<dbReference type="Gene3D" id="3.40.50.720">
    <property type="entry name" value="NAD(P)-binding Rossmann-like Domain"/>
    <property type="match status" value="2"/>
</dbReference>
<keyword evidence="3" id="KW-0520">NAD</keyword>
<dbReference type="AlphaFoldDB" id="A0A7M3MA62"/>
<dbReference type="InterPro" id="IPR006140">
    <property type="entry name" value="D-isomer_DH_NAD-bd"/>
</dbReference>
<proteinExistence type="inferred from homology"/>
<dbReference type="InterPro" id="IPR006139">
    <property type="entry name" value="D-isomer_2_OHA_DH_cat_dom"/>
</dbReference>
<dbReference type="EMBL" id="QMIE01000025">
    <property type="protein sequence ID" value="TVM14366.1"/>
    <property type="molecule type" value="Genomic_DNA"/>
</dbReference>
<dbReference type="GO" id="GO:0051287">
    <property type="term" value="F:NAD binding"/>
    <property type="evidence" value="ECO:0007669"/>
    <property type="project" value="InterPro"/>
</dbReference>